<feature type="domain" description="Protein kinase" evidence="1">
    <location>
        <begin position="1"/>
        <end position="120"/>
    </location>
</feature>
<keyword evidence="3" id="KW-1185">Reference proteome</keyword>
<dbReference type="GO" id="GO:0005524">
    <property type="term" value="F:ATP binding"/>
    <property type="evidence" value="ECO:0007669"/>
    <property type="project" value="InterPro"/>
</dbReference>
<protein>
    <submittedName>
        <fullName evidence="2">Protein kinase domain-containing protein</fullName>
    </submittedName>
</protein>
<evidence type="ECO:0000313" key="3">
    <source>
        <dbReference type="Proteomes" id="UP000485058"/>
    </source>
</evidence>
<dbReference type="PROSITE" id="PS50011">
    <property type="entry name" value="PROTEIN_KINASE_DOM"/>
    <property type="match status" value="1"/>
</dbReference>
<proteinExistence type="predicted"/>
<dbReference type="AlphaFoldDB" id="A0A699YUN8"/>
<dbReference type="InterPro" id="IPR051681">
    <property type="entry name" value="Ser/Thr_Kinases-Pseudokinases"/>
</dbReference>
<dbReference type="Proteomes" id="UP000485058">
    <property type="component" value="Unassembled WGS sequence"/>
</dbReference>
<dbReference type="InterPro" id="IPR011009">
    <property type="entry name" value="Kinase-like_dom_sf"/>
</dbReference>
<dbReference type="PANTHER" id="PTHR44329">
    <property type="entry name" value="SERINE/THREONINE-PROTEIN KINASE TNNI3K-RELATED"/>
    <property type="match status" value="1"/>
</dbReference>
<accession>A0A699YUN8</accession>
<reference evidence="2 3" key="1">
    <citation type="submission" date="2020-02" db="EMBL/GenBank/DDBJ databases">
        <title>Draft genome sequence of Haematococcus lacustris strain NIES-144.</title>
        <authorList>
            <person name="Morimoto D."/>
            <person name="Nakagawa S."/>
            <person name="Yoshida T."/>
            <person name="Sawayama S."/>
        </authorList>
    </citation>
    <scope>NUCLEOTIDE SEQUENCE [LARGE SCALE GENOMIC DNA]</scope>
    <source>
        <strain evidence="2 3">NIES-144</strain>
    </source>
</reference>
<sequence>MSKDGQSHVSNARQGTPYYTAPEVFTEGHMTKAADVYSFGVILHELYCGQPAWRRRHRAGTPAHAAAAGVRGDDAINTQGSGLTSQLSTGADDIVLAAACMASRPEQRPKLFDVVKLLLVQQKQLAKEAASQATAPGRLPLLWSLRAQLN</sequence>
<dbReference type="InterPro" id="IPR000719">
    <property type="entry name" value="Prot_kinase_dom"/>
</dbReference>
<evidence type="ECO:0000313" key="2">
    <source>
        <dbReference type="EMBL" id="GFH10514.1"/>
    </source>
</evidence>
<gene>
    <name evidence="2" type="ORF">HaLaN_05840</name>
</gene>
<dbReference type="SUPFAM" id="SSF56112">
    <property type="entry name" value="Protein kinase-like (PK-like)"/>
    <property type="match status" value="1"/>
</dbReference>
<name>A0A699YUN8_HAELA</name>
<dbReference type="EMBL" id="BLLF01000322">
    <property type="protein sequence ID" value="GFH10514.1"/>
    <property type="molecule type" value="Genomic_DNA"/>
</dbReference>
<feature type="non-terminal residue" evidence="2">
    <location>
        <position position="1"/>
    </location>
</feature>
<dbReference type="Pfam" id="PF00069">
    <property type="entry name" value="Pkinase"/>
    <property type="match status" value="1"/>
</dbReference>
<keyword evidence="2" id="KW-0808">Transferase</keyword>
<dbReference type="Gene3D" id="1.10.510.10">
    <property type="entry name" value="Transferase(Phosphotransferase) domain 1"/>
    <property type="match status" value="1"/>
</dbReference>
<keyword evidence="2" id="KW-0418">Kinase</keyword>
<dbReference type="GO" id="GO:0004674">
    <property type="term" value="F:protein serine/threonine kinase activity"/>
    <property type="evidence" value="ECO:0007669"/>
    <property type="project" value="TreeGrafter"/>
</dbReference>
<dbReference type="PANTHER" id="PTHR44329:SF214">
    <property type="entry name" value="PROTEIN KINASE DOMAIN-CONTAINING PROTEIN"/>
    <property type="match status" value="1"/>
</dbReference>
<evidence type="ECO:0000259" key="1">
    <source>
        <dbReference type="PROSITE" id="PS50011"/>
    </source>
</evidence>
<comment type="caution">
    <text evidence="2">The sequence shown here is derived from an EMBL/GenBank/DDBJ whole genome shotgun (WGS) entry which is preliminary data.</text>
</comment>
<organism evidence="2 3">
    <name type="scientific">Haematococcus lacustris</name>
    <name type="common">Green alga</name>
    <name type="synonym">Haematococcus pluvialis</name>
    <dbReference type="NCBI Taxonomy" id="44745"/>
    <lineage>
        <taxon>Eukaryota</taxon>
        <taxon>Viridiplantae</taxon>
        <taxon>Chlorophyta</taxon>
        <taxon>core chlorophytes</taxon>
        <taxon>Chlorophyceae</taxon>
        <taxon>CS clade</taxon>
        <taxon>Chlamydomonadales</taxon>
        <taxon>Haematococcaceae</taxon>
        <taxon>Haematococcus</taxon>
    </lineage>
</organism>